<dbReference type="Proteomes" id="UP000218113">
    <property type="component" value="Unassembled WGS sequence"/>
</dbReference>
<proteinExistence type="predicted"/>
<accession>A0A2A4T2W4</accession>
<sequence length="133" mass="14368">MIVKRIIALLSVLFWLIAPVMGNIVCQTNSMERLLADQKYLVLEDESGERVYIPNSSCTTESGEERSTADYPHSSNNSCFHCIFNSSSGVTGGKIGSLVLTLPSLENASVVPQELALNPFLALTAARAPPILI</sequence>
<gene>
    <name evidence="1" type="ORF">COB67_07865</name>
</gene>
<evidence type="ECO:0000313" key="1">
    <source>
        <dbReference type="EMBL" id="PCI27744.1"/>
    </source>
</evidence>
<evidence type="ECO:0000313" key="2">
    <source>
        <dbReference type="Proteomes" id="UP000218113"/>
    </source>
</evidence>
<dbReference type="AlphaFoldDB" id="A0A2A4T2W4"/>
<protein>
    <recommendedName>
        <fullName evidence="3">DUF2946 domain-containing protein</fullName>
    </recommendedName>
</protein>
<reference evidence="2" key="1">
    <citation type="submission" date="2017-08" db="EMBL/GenBank/DDBJ databases">
        <title>A dynamic microbial community with high functional redundancy inhabits the cold, oxic subseafloor aquifer.</title>
        <authorList>
            <person name="Tully B.J."/>
            <person name="Wheat C.G."/>
            <person name="Glazer B.T."/>
            <person name="Huber J.A."/>
        </authorList>
    </citation>
    <scope>NUCLEOTIDE SEQUENCE [LARGE SCALE GENOMIC DNA]</scope>
</reference>
<comment type="caution">
    <text evidence="1">The sequence shown here is derived from an EMBL/GenBank/DDBJ whole genome shotgun (WGS) entry which is preliminary data.</text>
</comment>
<dbReference type="EMBL" id="NVSR01000050">
    <property type="protein sequence ID" value="PCI27744.1"/>
    <property type="molecule type" value="Genomic_DNA"/>
</dbReference>
<name>A0A2A4T2W4_9DELT</name>
<organism evidence="1 2">
    <name type="scientific">SAR324 cluster bacterium</name>
    <dbReference type="NCBI Taxonomy" id="2024889"/>
    <lineage>
        <taxon>Bacteria</taxon>
        <taxon>Deltaproteobacteria</taxon>
        <taxon>SAR324 cluster</taxon>
    </lineage>
</organism>
<evidence type="ECO:0008006" key="3">
    <source>
        <dbReference type="Google" id="ProtNLM"/>
    </source>
</evidence>